<dbReference type="PROSITE" id="PS50294">
    <property type="entry name" value="WD_REPEATS_REGION"/>
    <property type="match status" value="1"/>
</dbReference>
<evidence type="ECO:0000313" key="10">
    <source>
        <dbReference type="Proteomes" id="UP000077051"/>
    </source>
</evidence>
<evidence type="ECO:0000256" key="5">
    <source>
        <dbReference type="ARBA" id="ARBA00022737"/>
    </source>
</evidence>
<dbReference type="AlphaFoldDB" id="A0A168H6G7"/>
<dbReference type="VEuPathDB" id="FungiDB:MUCCIDRAFT_86175"/>
<dbReference type="SUPFAM" id="SSF50952">
    <property type="entry name" value="Soluble quinoprotein glucose dehydrogenase"/>
    <property type="match status" value="1"/>
</dbReference>
<keyword evidence="3 7" id="KW-0853">WD repeat</keyword>
<feature type="region of interest" description="Disordered" evidence="8">
    <location>
        <begin position="572"/>
        <end position="602"/>
    </location>
</feature>
<evidence type="ECO:0000313" key="9">
    <source>
        <dbReference type="EMBL" id="OAC98425.1"/>
    </source>
</evidence>
<evidence type="ECO:0000256" key="7">
    <source>
        <dbReference type="PROSITE-ProRule" id="PRU00221"/>
    </source>
</evidence>
<evidence type="ECO:0000256" key="6">
    <source>
        <dbReference type="ARBA" id="ARBA00038255"/>
    </source>
</evidence>
<feature type="repeat" description="WD" evidence="7">
    <location>
        <begin position="212"/>
        <end position="253"/>
    </location>
</feature>
<keyword evidence="10" id="KW-1185">Reference proteome</keyword>
<comment type="caution">
    <text evidence="9">The sequence shown here is derived from an EMBL/GenBank/DDBJ whole genome shotgun (WGS) entry which is preliminary data.</text>
</comment>
<dbReference type="Proteomes" id="UP000077051">
    <property type="component" value="Unassembled WGS sequence"/>
</dbReference>
<evidence type="ECO:0000256" key="3">
    <source>
        <dbReference type="ARBA" id="ARBA00022574"/>
    </source>
</evidence>
<evidence type="ECO:0000256" key="4">
    <source>
        <dbReference type="ARBA" id="ARBA00022694"/>
    </source>
</evidence>
<dbReference type="Pfam" id="PF00400">
    <property type="entry name" value="WD40"/>
    <property type="match status" value="3"/>
</dbReference>
<reference evidence="9 10" key="1">
    <citation type="submission" date="2015-06" db="EMBL/GenBank/DDBJ databases">
        <title>Expansion of signal transduction pathways in fungi by whole-genome duplication.</title>
        <authorList>
            <consortium name="DOE Joint Genome Institute"/>
            <person name="Corrochano L.M."/>
            <person name="Kuo A."/>
            <person name="Marcet-Houben M."/>
            <person name="Polaino S."/>
            <person name="Salamov A."/>
            <person name="Villalobos J.M."/>
            <person name="Alvarez M.I."/>
            <person name="Avalos J."/>
            <person name="Benito E.P."/>
            <person name="Benoit I."/>
            <person name="Burger G."/>
            <person name="Camino L.P."/>
            <person name="Canovas D."/>
            <person name="Cerda-Olmedo E."/>
            <person name="Cheng J.-F."/>
            <person name="Dominguez A."/>
            <person name="Elias M."/>
            <person name="Eslava A.P."/>
            <person name="Glaser F."/>
            <person name="Grimwood J."/>
            <person name="Gutierrez G."/>
            <person name="Heitman J."/>
            <person name="Henrissat B."/>
            <person name="Iturriaga E.A."/>
            <person name="Lang B.F."/>
            <person name="Lavin J.L."/>
            <person name="Lee S."/>
            <person name="Li W."/>
            <person name="Lindquist E."/>
            <person name="Lopez-Garcia S."/>
            <person name="Luque E.M."/>
            <person name="Marcos A.T."/>
            <person name="Martin J."/>
            <person name="Mccluskey K."/>
            <person name="Medina H.R."/>
            <person name="Miralles-Duran A."/>
            <person name="Miyazaki A."/>
            <person name="Munoz-Torres E."/>
            <person name="Oguiza J.A."/>
            <person name="Ohm R."/>
            <person name="Olmedo M."/>
            <person name="Orejas M."/>
            <person name="Ortiz-Castellanos L."/>
            <person name="Pisabarro A.G."/>
            <person name="Rodriguez-Romero J."/>
            <person name="Ruiz-Herrera J."/>
            <person name="Ruiz-Vazquez R."/>
            <person name="Sanz C."/>
            <person name="Schackwitz W."/>
            <person name="Schmutz J."/>
            <person name="Shahriari M."/>
            <person name="Shelest E."/>
            <person name="Silva-Franco F."/>
            <person name="Soanes D."/>
            <person name="Syed K."/>
            <person name="Tagua V.G."/>
            <person name="Talbot N.J."/>
            <person name="Thon M."/>
            <person name="De Vries R.P."/>
            <person name="Wiebenga A."/>
            <person name="Yadav J.S."/>
            <person name="Braun E.L."/>
            <person name="Baker S."/>
            <person name="Garre V."/>
            <person name="Horwitz B."/>
            <person name="Torres-Martinez S."/>
            <person name="Idnurm A."/>
            <person name="Herrera-Estrella A."/>
            <person name="Gabaldon T."/>
            <person name="Grigoriev I.V."/>
        </authorList>
    </citation>
    <scope>NUCLEOTIDE SEQUENCE [LARGE SCALE GENOMIC DNA]</scope>
    <source>
        <strain evidence="9 10">CBS 277.49</strain>
    </source>
</reference>
<dbReference type="OrthoDB" id="5594999at2759"/>
<dbReference type="PANTHER" id="PTHR14344:SF3">
    <property type="entry name" value="WD REPEAT-CONTAINING PROTEIN 6"/>
    <property type="match status" value="1"/>
</dbReference>
<proteinExistence type="inferred from homology"/>
<protein>
    <submittedName>
        <fullName evidence="9">Uncharacterized protein</fullName>
    </submittedName>
</protein>
<dbReference type="PROSITE" id="PS50082">
    <property type="entry name" value="WD_REPEATS_2"/>
    <property type="match status" value="2"/>
</dbReference>
<dbReference type="InterPro" id="IPR051973">
    <property type="entry name" value="tRNA_Anticodon_Mtase-Reg"/>
</dbReference>
<keyword evidence="2" id="KW-0963">Cytoplasm</keyword>
<dbReference type="InterPro" id="IPR036322">
    <property type="entry name" value="WD40_repeat_dom_sf"/>
</dbReference>
<dbReference type="STRING" id="747725.A0A168H6G7"/>
<dbReference type="Gene3D" id="2.130.10.10">
    <property type="entry name" value="YVTN repeat-like/Quinoprotein amine dehydrogenase"/>
    <property type="match status" value="3"/>
</dbReference>
<dbReference type="SMART" id="SM00320">
    <property type="entry name" value="WD40"/>
    <property type="match status" value="8"/>
</dbReference>
<dbReference type="EMBL" id="AMYB01000010">
    <property type="protein sequence ID" value="OAC98425.1"/>
    <property type="molecule type" value="Genomic_DNA"/>
</dbReference>
<keyword evidence="5" id="KW-0677">Repeat</keyword>
<feature type="compositionally biased region" description="Acidic residues" evidence="8">
    <location>
        <begin position="577"/>
        <end position="599"/>
    </location>
</feature>
<dbReference type="GO" id="GO:0030488">
    <property type="term" value="P:tRNA methylation"/>
    <property type="evidence" value="ECO:0007669"/>
    <property type="project" value="TreeGrafter"/>
</dbReference>
<evidence type="ECO:0000256" key="8">
    <source>
        <dbReference type="SAM" id="MobiDB-lite"/>
    </source>
</evidence>
<dbReference type="InterPro" id="IPR015943">
    <property type="entry name" value="WD40/YVTN_repeat-like_dom_sf"/>
</dbReference>
<feature type="repeat" description="WD" evidence="7">
    <location>
        <begin position="312"/>
        <end position="338"/>
    </location>
</feature>
<dbReference type="InterPro" id="IPR011041">
    <property type="entry name" value="Quinoprot_gluc/sorb_DH_b-prop"/>
</dbReference>
<keyword evidence="4" id="KW-0819">tRNA processing</keyword>
<evidence type="ECO:0000256" key="2">
    <source>
        <dbReference type="ARBA" id="ARBA00022490"/>
    </source>
</evidence>
<comment type="similarity">
    <text evidence="6">Belongs to the WD repeat WDR6 family.</text>
</comment>
<accession>A0A168H6G7</accession>
<comment type="subcellular location">
    <subcellularLocation>
        <location evidence="1">Cytoplasm</location>
    </subcellularLocation>
</comment>
<dbReference type="SUPFAM" id="SSF50978">
    <property type="entry name" value="WD40 repeat-like"/>
    <property type="match status" value="2"/>
</dbReference>
<organism evidence="9 10">
    <name type="scientific">Mucor lusitanicus CBS 277.49</name>
    <dbReference type="NCBI Taxonomy" id="747725"/>
    <lineage>
        <taxon>Eukaryota</taxon>
        <taxon>Fungi</taxon>
        <taxon>Fungi incertae sedis</taxon>
        <taxon>Mucoromycota</taxon>
        <taxon>Mucoromycotina</taxon>
        <taxon>Mucoromycetes</taxon>
        <taxon>Mucorales</taxon>
        <taxon>Mucorineae</taxon>
        <taxon>Mucoraceae</taxon>
        <taxon>Mucor</taxon>
    </lineage>
</organism>
<dbReference type="PANTHER" id="PTHR14344">
    <property type="entry name" value="WD REPEAT PROTEIN"/>
    <property type="match status" value="1"/>
</dbReference>
<sequence>MNTTYSLAMIYLALTQTLEKDIYAGIVTSLSFFNDSILLAGHGPYLRVYNVQTGQLLTSKSILPANRIHRIVFAPGASSINEQGIESRRLAVFGSKYLSLLNVTASANEATIVIEKSFGPFKDWIMDAQWMNGTTQMTLVYGHNDVEVFDLATHQVVYHVQCEVKCILYSARIFGSTPESLVVASGTVFNEVHLWKPYDRGDQQDAPVYKKLTGHEGVIFGMRFNDDASQIVSVSDDRTIRVWPLKEDSKAPLVLFGHTARVWDCQFVDEYLVSISEDASCRVWKNTLITAADEDDTGDCIACWEGHASKNVWSCAINPEHKIVATGGQDSGIRLWSLLSIKDNKIDSEDDLVAFPLPEERQQHKDTIRNFVMIKNRWIVAATSEGYLLKCDGTCTPHQWTEIQHDVSYKNYAIMKNSECGRVVVVGNIFGDLVFLSPTDAFAPFKMAAHKQKLFEIFIEPSSSDANALYVISNGYNDSVLFHRLDLSTSVPTVKTLFNIEMPAERTTVLSLAYSEEENILICGSRESALLIYRLPCHSTVPEGTIQTLKPTLQLRKSHGKQAITSVLIKKTRSDAEDTQQEQPQDEVTEEEEEGEETEQLGNQLVFYTAGRDGCYVQYRLNLLNTSQALQEKETQLGIANQGDTVFTGNDLILEKLYRNKITKGTLEGSMMLDGELLLMGFYRKHFFVYNENKNFSMVAIHCGGGHRRWGFSTQDAKLNTSAFAFIRKEVLYAYFRDTSSMTDGFKESILQSNYHGREVRALRFLPASLAQGALLFATGGEDTILRIQQYTPHTASKLHTHVSIRKHTTVIKNIDCSQGLSTLLFTSGGLEEFRCWKIEAASGGSNDGLVHLNCLEVATCPTLSVDIESRIMDTTAFAIAPSQGLHIIGAVYSDAMIRFWLFNEVTRKFCLVADGTWHAKCILQITHVKVADKVYFLTSATDGRIAVWDIHDALYAAVATHDQLEAEPTKAAFRLSEPAFYYSAHMSGVNALEAVPYQDEHHMLVVTGGEDNAVSAALLQVTATHVIPVGSPFILPDAHASSVTGIKYMDPSVWTTSTDQRLNRWQVNKVSDGGVSLSMTDAAYMDVPDPSALDAIEFNGQVHVAITGVGLQSIKYPCAQ</sequence>
<evidence type="ECO:0000256" key="1">
    <source>
        <dbReference type="ARBA" id="ARBA00004496"/>
    </source>
</evidence>
<dbReference type="InterPro" id="IPR001680">
    <property type="entry name" value="WD40_rpt"/>
</dbReference>
<name>A0A168H6G7_MUCCL</name>
<gene>
    <name evidence="9" type="ORF">MUCCIDRAFT_86175</name>
</gene>
<dbReference type="GO" id="GO:0005737">
    <property type="term" value="C:cytoplasm"/>
    <property type="evidence" value="ECO:0007669"/>
    <property type="project" value="UniProtKB-SubCell"/>
</dbReference>